<dbReference type="PROSITE" id="PS51257">
    <property type="entry name" value="PROKAR_LIPOPROTEIN"/>
    <property type="match status" value="1"/>
</dbReference>
<evidence type="ECO:0000256" key="4">
    <source>
        <dbReference type="ARBA" id="ARBA00023163"/>
    </source>
</evidence>
<gene>
    <name evidence="9" type="ORF">STAS_04850</name>
</gene>
<name>A0A5A7P966_STRAF</name>
<sequence>MSSASKKHILNTLTSGLGCGGTCRRPKLSSVFQPRPRHHHHHRRRRSRQPSSSSWDSATGTTFSSAVDTPPQASSDTESDVRSLRAVQGFGRVGGGSVAVEKESEDPYLDFRQSMLQMIIENEIYAKEDLKELLNCFLHLNAPYYHGTIVRAFTEIWNGVNSGRAGSRDF</sequence>
<keyword evidence="10" id="KW-1185">Reference proteome</keyword>
<evidence type="ECO:0000313" key="10">
    <source>
        <dbReference type="Proteomes" id="UP000325081"/>
    </source>
</evidence>
<accession>A0A5A7P966</accession>
<evidence type="ECO:0000256" key="6">
    <source>
        <dbReference type="RuleBase" id="RU367028"/>
    </source>
</evidence>
<evidence type="ECO:0000259" key="8">
    <source>
        <dbReference type="PROSITE" id="PS51754"/>
    </source>
</evidence>
<protein>
    <recommendedName>
        <fullName evidence="6">Transcription repressor</fullName>
    </recommendedName>
    <alternativeName>
        <fullName evidence="6">Ovate family protein</fullName>
    </alternativeName>
</protein>
<evidence type="ECO:0000256" key="2">
    <source>
        <dbReference type="ARBA" id="ARBA00022491"/>
    </source>
</evidence>
<dbReference type="OrthoDB" id="1928390at2759"/>
<evidence type="ECO:0000256" key="3">
    <source>
        <dbReference type="ARBA" id="ARBA00023015"/>
    </source>
</evidence>
<keyword evidence="4 6" id="KW-0804">Transcription</keyword>
<dbReference type="PANTHER" id="PTHR33057:SF70">
    <property type="entry name" value="TRANSCRIPTION REPRESSOR-RELATED"/>
    <property type="match status" value="1"/>
</dbReference>
<dbReference type="PANTHER" id="PTHR33057">
    <property type="entry name" value="TRANSCRIPTION REPRESSOR OFP7-RELATED"/>
    <property type="match status" value="1"/>
</dbReference>
<dbReference type="AlphaFoldDB" id="A0A5A7P966"/>
<feature type="compositionally biased region" description="Polar residues" evidence="7">
    <location>
        <begin position="55"/>
        <end position="76"/>
    </location>
</feature>
<dbReference type="Pfam" id="PF04844">
    <property type="entry name" value="Ovate"/>
    <property type="match status" value="1"/>
</dbReference>
<evidence type="ECO:0000256" key="7">
    <source>
        <dbReference type="SAM" id="MobiDB-lite"/>
    </source>
</evidence>
<keyword evidence="3 6" id="KW-0805">Transcription regulation</keyword>
<comment type="function">
    <text evidence="6">Transcriptional repressor that regulates multiple aspects of plant growth and development.</text>
</comment>
<proteinExistence type="predicted"/>
<keyword evidence="5 6" id="KW-0539">Nucleus</keyword>
<dbReference type="InterPro" id="IPR038933">
    <property type="entry name" value="Ovate"/>
</dbReference>
<dbReference type="NCBIfam" id="TIGR01568">
    <property type="entry name" value="A_thal_3678"/>
    <property type="match status" value="1"/>
</dbReference>
<feature type="domain" description="OVATE" evidence="8">
    <location>
        <begin position="100"/>
        <end position="159"/>
    </location>
</feature>
<keyword evidence="2 6" id="KW-0678">Repressor</keyword>
<dbReference type="Proteomes" id="UP000325081">
    <property type="component" value="Unassembled WGS sequence"/>
</dbReference>
<dbReference type="GO" id="GO:0005634">
    <property type="term" value="C:nucleus"/>
    <property type="evidence" value="ECO:0007669"/>
    <property type="project" value="UniProtKB-SubCell"/>
</dbReference>
<evidence type="ECO:0000256" key="1">
    <source>
        <dbReference type="ARBA" id="ARBA00004123"/>
    </source>
</evidence>
<comment type="caution">
    <text evidence="9">The sequence shown here is derived from an EMBL/GenBank/DDBJ whole genome shotgun (WGS) entry which is preliminary data.</text>
</comment>
<dbReference type="GO" id="GO:0045892">
    <property type="term" value="P:negative regulation of DNA-templated transcription"/>
    <property type="evidence" value="ECO:0007669"/>
    <property type="project" value="UniProtKB-UniRule"/>
</dbReference>
<organism evidence="9 10">
    <name type="scientific">Striga asiatica</name>
    <name type="common">Asiatic witchweed</name>
    <name type="synonym">Buchnera asiatica</name>
    <dbReference type="NCBI Taxonomy" id="4170"/>
    <lineage>
        <taxon>Eukaryota</taxon>
        <taxon>Viridiplantae</taxon>
        <taxon>Streptophyta</taxon>
        <taxon>Embryophyta</taxon>
        <taxon>Tracheophyta</taxon>
        <taxon>Spermatophyta</taxon>
        <taxon>Magnoliopsida</taxon>
        <taxon>eudicotyledons</taxon>
        <taxon>Gunneridae</taxon>
        <taxon>Pentapetalae</taxon>
        <taxon>asterids</taxon>
        <taxon>lamiids</taxon>
        <taxon>Lamiales</taxon>
        <taxon>Orobanchaceae</taxon>
        <taxon>Buchnereae</taxon>
        <taxon>Striga</taxon>
    </lineage>
</organism>
<reference evidence="10" key="1">
    <citation type="journal article" date="2019" name="Curr. Biol.">
        <title>Genome Sequence of Striga asiatica Provides Insight into the Evolution of Plant Parasitism.</title>
        <authorList>
            <person name="Yoshida S."/>
            <person name="Kim S."/>
            <person name="Wafula E.K."/>
            <person name="Tanskanen J."/>
            <person name="Kim Y.M."/>
            <person name="Honaas L."/>
            <person name="Yang Z."/>
            <person name="Spallek T."/>
            <person name="Conn C.E."/>
            <person name="Ichihashi Y."/>
            <person name="Cheong K."/>
            <person name="Cui S."/>
            <person name="Der J.P."/>
            <person name="Gundlach H."/>
            <person name="Jiao Y."/>
            <person name="Hori C."/>
            <person name="Ishida J.K."/>
            <person name="Kasahara H."/>
            <person name="Kiba T."/>
            <person name="Kim M.S."/>
            <person name="Koo N."/>
            <person name="Laohavisit A."/>
            <person name="Lee Y.H."/>
            <person name="Lumba S."/>
            <person name="McCourt P."/>
            <person name="Mortimer J.C."/>
            <person name="Mutuku J.M."/>
            <person name="Nomura T."/>
            <person name="Sasaki-Sekimoto Y."/>
            <person name="Seto Y."/>
            <person name="Wang Y."/>
            <person name="Wakatake T."/>
            <person name="Sakakibara H."/>
            <person name="Demura T."/>
            <person name="Yamaguchi S."/>
            <person name="Yoneyama K."/>
            <person name="Manabe R.I."/>
            <person name="Nelson D.C."/>
            <person name="Schulman A.H."/>
            <person name="Timko M.P."/>
            <person name="dePamphilis C.W."/>
            <person name="Choi D."/>
            <person name="Shirasu K."/>
        </authorList>
    </citation>
    <scope>NUCLEOTIDE SEQUENCE [LARGE SCALE GENOMIC DNA]</scope>
    <source>
        <strain evidence="10">cv. UVA1</strain>
    </source>
</reference>
<feature type="region of interest" description="Disordered" evidence="7">
    <location>
        <begin position="28"/>
        <end position="82"/>
    </location>
</feature>
<evidence type="ECO:0000313" key="9">
    <source>
        <dbReference type="EMBL" id="GER29028.1"/>
    </source>
</evidence>
<dbReference type="InterPro" id="IPR006458">
    <property type="entry name" value="Ovate_C"/>
</dbReference>
<dbReference type="EMBL" id="BKCP01003335">
    <property type="protein sequence ID" value="GER29028.1"/>
    <property type="molecule type" value="Genomic_DNA"/>
</dbReference>
<feature type="compositionally biased region" description="Basic residues" evidence="7">
    <location>
        <begin position="35"/>
        <end position="48"/>
    </location>
</feature>
<dbReference type="PROSITE" id="PS51754">
    <property type="entry name" value="OVATE"/>
    <property type="match status" value="1"/>
</dbReference>
<evidence type="ECO:0000256" key="5">
    <source>
        <dbReference type="ARBA" id="ARBA00023242"/>
    </source>
</evidence>
<comment type="subcellular location">
    <subcellularLocation>
        <location evidence="1 6">Nucleus</location>
    </subcellularLocation>
</comment>